<comment type="caution">
    <text evidence="3">The sequence shown here is derived from an EMBL/GenBank/DDBJ whole genome shotgun (WGS) entry which is preliminary data.</text>
</comment>
<evidence type="ECO:0000313" key="4">
    <source>
        <dbReference type="Proteomes" id="UP001528673"/>
    </source>
</evidence>
<dbReference type="Proteomes" id="UP001528673">
    <property type="component" value="Unassembled WGS sequence"/>
</dbReference>
<proteinExistence type="inferred from homology"/>
<dbReference type="SUPFAM" id="SSF53850">
    <property type="entry name" value="Periplasmic binding protein-like II"/>
    <property type="match status" value="1"/>
</dbReference>
<name>A0ABT5N476_9BURK</name>
<protein>
    <submittedName>
        <fullName evidence="3">Tripartite tricarboxylate transporter substrate binding protein</fullName>
    </submittedName>
</protein>
<evidence type="ECO:0000313" key="3">
    <source>
        <dbReference type="EMBL" id="MDD0839887.1"/>
    </source>
</evidence>
<dbReference type="PANTHER" id="PTHR42928:SF5">
    <property type="entry name" value="BLR1237 PROTEIN"/>
    <property type="match status" value="1"/>
</dbReference>
<evidence type="ECO:0000256" key="1">
    <source>
        <dbReference type="ARBA" id="ARBA00006987"/>
    </source>
</evidence>
<feature type="signal peptide" evidence="2">
    <location>
        <begin position="1"/>
        <end position="29"/>
    </location>
</feature>
<gene>
    <name evidence="3" type="ORF">PSQ40_14985</name>
</gene>
<dbReference type="InterPro" id="IPR005064">
    <property type="entry name" value="BUG"/>
</dbReference>
<reference evidence="3 4" key="1">
    <citation type="submission" date="2023-02" db="EMBL/GenBank/DDBJ databases">
        <title>Bacterial whole genomic sequence of Curvibacter sp. HBC61.</title>
        <authorList>
            <person name="Le V."/>
            <person name="Ko S.-R."/>
            <person name="Ahn C.-Y."/>
            <person name="Oh H.-M."/>
        </authorList>
    </citation>
    <scope>NUCLEOTIDE SEQUENCE [LARGE SCALE GENOMIC DNA]</scope>
    <source>
        <strain evidence="3 4">HBC61</strain>
    </source>
</reference>
<dbReference type="Gene3D" id="3.40.190.10">
    <property type="entry name" value="Periplasmic binding protein-like II"/>
    <property type="match status" value="1"/>
</dbReference>
<dbReference type="Pfam" id="PF03401">
    <property type="entry name" value="TctC"/>
    <property type="match status" value="1"/>
</dbReference>
<keyword evidence="4" id="KW-1185">Reference proteome</keyword>
<comment type="similarity">
    <text evidence="1">Belongs to the UPF0065 (bug) family.</text>
</comment>
<feature type="chain" id="PRO_5046664766" evidence="2">
    <location>
        <begin position="30"/>
        <end position="336"/>
    </location>
</feature>
<dbReference type="PANTHER" id="PTHR42928">
    <property type="entry name" value="TRICARBOXYLATE-BINDING PROTEIN"/>
    <property type="match status" value="1"/>
</dbReference>
<dbReference type="Gene3D" id="3.40.190.150">
    <property type="entry name" value="Bordetella uptake gene, domain 1"/>
    <property type="match status" value="1"/>
</dbReference>
<dbReference type="InterPro" id="IPR042100">
    <property type="entry name" value="Bug_dom1"/>
</dbReference>
<dbReference type="RefSeq" id="WP_273952488.1">
    <property type="nucleotide sequence ID" value="NZ_JAQSIP010000007.1"/>
</dbReference>
<dbReference type="CDD" id="cd13578">
    <property type="entry name" value="PBP2_Bug27"/>
    <property type="match status" value="1"/>
</dbReference>
<dbReference type="EMBL" id="JAQSIP010000007">
    <property type="protein sequence ID" value="MDD0839887.1"/>
    <property type="molecule type" value="Genomic_DNA"/>
</dbReference>
<sequence length="336" mass="35114">MNLFLKRRTARVLGTGLLVGLLSAPVAWAQGAGAALAPPAGPPLRVILPVGPGSGVDTIVRSAQVALSKALNQPVVIENLPGAGGITGTSALVKAAPDGNTIAFISNNHAVNPSVFKKMPYDSLNDITPISVVGGSPFLLVVNPKLVTAKNAKELQAFLKVKPEDHNYASSGNGTIIHLAGEMVMDALEVEVRHVPYKGMGPMITDIMAGQLAMGVASVPSVQGQLRSGTLRAIGVLGRGRVASLPDLPTFAEQGFPDVDVMGWFAMVGPAKLPPAQVKRLHEAVVAAFNDPEVKAAMAKQDNQINPSSPEAARQFLKTEQERFAKIVAKANVKLD</sequence>
<accession>A0ABT5N476</accession>
<organism evidence="3 4">
    <name type="scientific">Curvibacter cyanobacteriorum</name>
    <dbReference type="NCBI Taxonomy" id="3026422"/>
    <lineage>
        <taxon>Bacteria</taxon>
        <taxon>Pseudomonadati</taxon>
        <taxon>Pseudomonadota</taxon>
        <taxon>Betaproteobacteria</taxon>
        <taxon>Burkholderiales</taxon>
        <taxon>Comamonadaceae</taxon>
        <taxon>Curvibacter</taxon>
    </lineage>
</organism>
<dbReference type="PIRSF" id="PIRSF017082">
    <property type="entry name" value="YflP"/>
    <property type="match status" value="1"/>
</dbReference>
<keyword evidence="2" id="KW-0732">Signal</keyword>
<evidence type="ECO:0000256" key="2">
    <source>
        <dbReference type="SAM" id="SignalP"/>
    </source>
</evidence>